<keyword evidence="6 8" id="KW-0808">Transferase</keyword>
<dbReference type="NCBIfam" id="TIGR00066">
    <property type="entry name" value="g_glut_trans"/>
    <property type="match status" value="1"/>
</dbReference>
<evidence type="ECO:0000313" key="8">
    <source>
        <dbReference type="EMBL" id="KRG72141.1"/>
    </source>
</evidence>
<evidence type="ECO:0000256" key="1">
    <source>
        <dbReference type="ARBA" id="ARBA00001049"/>
    </source>
</evidence>
<dbReference type="Proteomes" id="UP000052052">
    <property type="component" value="Unassembled WGS sequence"/>
</dbReference>
<comment type="subunit">
    <text evidence="6">This enzyme consists of two polypeptide chains, which are synthesized in precursor form from a single polypeptide.</text>
</comment>
<dbReference type="STRING" id="344882.ABB29_01210"/>
<comment type="PTM">
    <text evidence="6">Cleaved by autocatalysis into a large and a small subunit.</text>
</comment>
<feature type="active site" description="Nucleophile" evidence="4">
    <location>
        <position position="381"/>
    </location>
</feature>
<comment type="pathway">
    <text evidence="6">Sulfur metabolism; glutathione metabolism.</text>
</comment>
<gene>
    <name evidence="8" type="ORF">ABB29_01210</name>
</gene>
<dbReference type="PANTHER" id="PTHR43881">
    <property type="entry name" value="GAMMA-GLUTAMYLTRANSPEPTIDASE (AFU_ORTHOLOGUE AFUA_4G13580)"/>
    <property type="match status" value="1"/>
</dbReference>
<evidence type="ECO:0000256" key="5">
    <source>
        <dbReference type="PIRSR" id="PIRSR600101-2"/>
    </source>
</evidence>
<dbReference type="Gene3D" id="1.10.246.130">
    <property type="match status" value="1"/>
</dbReference>
<dbReference type="OrthoDB" id="5297205at2"/>
<feature type="binding site" evidence="5">
    <location>
        <position position="469"/>
    </location>
    <ligand>
        <name>L-glutamate</name>
        <dbReference type="ChEBI" id="CHEBI:29985"/>
    </ligand>
</feature>
<dbReference type="EMBL" id="LDJL01000001">
    <property type="protein sequence ID" value="KRG72141.1"/>
    <property type="molecule type" value="Genomic_DNA"/>
</dbReference>
<dbReference type="AlphaFoldDB" id="A0A0R0CQE6"/>
<proteinExistence type="inferred from homology"/>
<dbReference type="InterPro" id="IPR052896">
    <property type="entry name" value="GGT-like_enzyme"/>
</dbReference>
<organism evidence="8 9">
    <name type="scientific">Pseudoxanthomonas dokdonensis</name>
    <dbReference type="NCBI Taxonomy" id="344882"/>
    <lineage>
        <taxon>Bacteria</taxon>
        <taxon>Pseudomonadati</taxon>
        <taxon>Pseudomonadota</taxon>
        <taxon>Gammaproteobacteria</taxon>
        <taxon>Lysobacterales</taxon>
        <taxon>Lysobacteraceae</taxon>
        <taxon>Pseudoxanthomonas</taxon>
    </lineage>
</organism>
<sequence>MFNSAAGLCALGLSSLLLLAVPVAAADRITGETFATRSEVIAPHAMAATSHPLATQIALDVMKQGGSAVDAAIAANAALGLMEPTGNGMGGDLFAIVWDPKTDKLYGYNGSGRSPKSLTLDYFRQHGISDIPPTGPLPVSVPGAVDGWFALHDRFGRLPMTAVLAPAIGYARDGHPVAETIAYYWDRSVPRLSKYPGFSEQFTIDGRAPRTGELWKNPNLANTLQKIADGGRDAFYKGDIARRIDAYFKANGGFLSYEDLASHHGEWVEPVSSNYRGYDVWELPPNGQGIAALQILNLLEGYDFSRIRFGSAEHVHLFVEAKKLAFADRARWYADPAFQPAPVARLVSKSYADQRRKLISADKVLREAQPGTPAELEQGDTIYLTTADADGMMVSLIQSNYRGMGSGMAPPGLGFILQDRGEMFVLKDCDKTPAHPNCYAPGKRPFQTIIPAFITKDGKPYVSFGVMGGAMQPQGHAQIVMNLIDFGMNLQEAGDAPRIQHDGSTEPTGQATAMSDGGVVQLEDGFPYATIRELMNKGHHVEWALGPYGGYQAIRRDPDSGVYYGASESRKDGQAAGY</sequence>
<evidence type="ECO:0000256" key="6">
    <source>
        <dbReference type="RuleBase" id="RU368036"/>
    </source>
</evidence>
<dbReference type="InterPro" id="IPR043137">
    <property type="entry name" value="GGT_ssub_C"/>
</dbReference>
<dbReference type="RefSeq" id="WP_057656811.1">
    <property type="nucleotide sequence ID" value="NZ_LDJL01000001.1"/>
</dbReference>
<dbReference type="PRINTS" id="PR01210">
    <property type="entry name" value="GGTRANSPTASE"/>
</dbReference>
<comment type="catalytic activity">
    <reaction evidence="3 6">
        <text>an N-terminal (5-L-glutamyl)-[peptide] + an alpha-amino acid = 5-L-glutamyl amino acid + an N-terminal L-alpha-aminoacyl-[peptide]</text>
        <dbReference type="Rhea" id="RHEA:23904"/>
        <dbReference type="Rhea" id="RHEA-COMP:9780"/>
        <dbReference type="Rhea" id="RHEA-COMP:9795"/>
        <dbReference type="ChEBI" id="CHEBI:77644"/>
        <dbReference type="ChEBI" id="CHEBI:78597"/>
        <dbReference type="ChEBI" id="CHEBI:78599"/>
        <dbReference type="ChEBI" id="CHEBI:78608"/>
        <dbReference type="EC" id="2.3.2.2"/>
    </reaction>
</comment>
<dbReference type="GO" id="GO:0006751">
    <property type="term" value="P:glutathione catabolic process"/>
    <property type="evidence" value="ECO:0007669"/>
    <property type="project" value="UniProtKB-UniRule"/>
</dbReference>
<name>A0A0R0CQE6_9GAMM</name>
<dbReference type="SUPFAM" id="SSF56235">
    <property type="entry name" value="N-terminal nucleophile aminohydrolases (Ntn hydrolases)"/>
    <property type="match status" value="1"/>
</dbReference>
<evidence type="ECO:0000256" key="7">
    <source>
        <dbReference type="SAM" id="SignalP"/>
    </source>
</evidence>
<reference evidence="8 9" key="1">
    <citation type="submission" date="2015-05" db="EMBL/GenBank/DDBJ databases">
        <title>Genome sequencing and analysis of members of genus Stenotrophomonas.</title>
        <authorList>
            <person name="Patil P.P."/>
            <person name="Midha S."/>
            <person name="Patil P.B."/>
        </authorList>
    </citation>
    <scope>NUCLEOTIDE SEQUENCE [LARGE SCALE GENOMIC DNA]</scope>
    <source>
        <strain evidence="8 9">DSM 21858</strain>
    </source>
</reference>
<dbReference type="InterPro" id="IPR029055">
    <property type="entry name" value="Ntn_hydrolases_N"/>
</dbReference>
<keyword evidence="9" id="KW-1185">Reference proteome</keyword>
<evidence type="ECO:0000256" key="4">
    <source>
        <dbReference type="PIRSR" id="PIRSR600101-1"/>
    </source>
</evidence>
<keyword evidence="6" id="KW-0317">Glutathione biosynthesis</keyword>
<dbReference type="PANTHER" id="PTHR43881:SF1">
    <property type="entry name" value="GAMMA-GLUTAMYLTRANSPEPTIDASE (AFU_ORTHOLOGUE AFUA_4G13580)"/>
    <property type="match status" value="1"/>
</dbReference>
<comment type="caution">
    <text evidence="8">The sequence shown here is derived from an EMBL/GenBank/DDBJ whole genome shotgun (WGS) entry which is preliminary data.</text>
</comment>
<dbReference type="UniPathway" id="UPA00204"/>
<comment type="similarity">
    <text evidence="6">Belongs to the gamma-glutamyltransferase family.</text>
</comment>
<dbReference type="Pfam" id="PF01019">
    <property type="entry name" value="G_glu_transpept"/>
    <property type="match status" value="1"/>
</dbReference>
<accession>A0A0R0CQE6</accession>
<comment type="catalytic activity">
    <reaction evidence="1 6">
        <text>an S-substituted glutathione + H2O = an S-substituted L-cysteinylglycine + L-glutamate</text>
        <dbReference type="Rhea" id="RHEA:59468"/>
        <dbReference type="ChEBI" id="CHEBI:15377"/>
        <dbReference type="ChEBI" id="CHEBI:29985"/>
        <dbReference type="ChEBI" id="CHEBI:90779"/>
        <dbReference type="ChEBI" id="CHEBI:143103"/>
        <dbReference type="EC" id="3.4.19.13"/>
    </reaction>
</comment>
<dbReference type="InterPro" id="IPR043138">
    <property type="entry name" value="GGT_lsub"/>
</dbReference>
<feature type="signal peptide" evidence="7">
    <location>
        <begin position="1"/>
        <end position="25"/>
    </location>
</feature>
<dbReference type="GO" id="GO:0036374">
    <property type="term" value="F:glutathione hydrolase activity"/>
    <property type="evidence" value="ECO:0007669"/>
    <property type="project" value="UniProtKB-UniRule"/>
</dbReference>
<dbReference type="InterPro" id="IPR000101">
    <property type="entry name" value="GGT_peptidase"/>
</dbReference>
<evidence type="ECO:0000256" key="2">
    <source>
        <dbReference type="ARBA" id="ARBA00001089"/>
    </source>
</evidence>
<dbReference type="PATRIC" id="fig|344882.3.peg.251"/>
<dbReference type="GO" id="GO:0103068">
    <property type="term" value="F:leukotriene C4 gamma-glutamyl transferase activity"/>
    <property type="evidence" value="ECO:0007669"/>
    <property type="project" value="UniProtKB-EC"/>
</dbReference>
<evidence type="ECO:0000256" key="3">
    <source>
        <dbReference type="ARBA" id="ARBA00047417"/>
    </source>
</evidence>
<dbReference type="Gene3D" id="3.60.20.40">
    <property type="match status" value="1"/>
</dbReference>
<keyword evidence="6" id="KW-0378">Hydrolase</keyword>
<evidence type="ECO:0000313" key="9">
    <source>
        <dbReference type="Proteomes" id="UP000052052"/>
    </source>
</evidence>
<dbReference type="EC" id="3.4.19.13" evidence="6"/>
<protein>
    <recommendedName>
        <fullName evidence="6">Glutathione hydrolase proenzyme</fullName>
        <ecNumber evidence="6">2.3.2.2</ecNumber>
        <ecNumber evidence="6">3.4.19.13</ecNumber>
    </recommendedName>
    <component>
        <recommendedName>
            <fullName evidence="6">Glutathione hydrolase large chain</fullName>
        </recommendedName>
    </component>
    <component>
        <recommendedName>
            <fullName evidence="6">Glutathione hydrolase small chain</fullName>
        </recommendedName>
    </component>
</protein>
<feature type="chain" id="PRO_5006394380" description="Glutathione hydrolase proenzyme" evidence="7">
    <location>
        <begin position="26"/>
        <end position="578"/>
    </location>
</feature>
<comment type="catalytic activity">
    <reaction evidence="2 6">
        <text>glutathione + H2O = L-cysteinylglycine + L-glutamate</text>
        <dbReference type="Rhea" id="RHEA:28807"/>
        <dbReference type="ChEBI" id="CHEBI:15377"/>
        <dbReference type="ChEBI" id="CHEBI:29985"/>
        <dbReference type="ChEBI" id="CHEBI:57925"/>
        <dbReference type="ChEBI" id="CHEBI:61694"/>
        <dbReference type="EC" id="3.4.19.13"/>
    </reaction>
</comment>
<dbReference type="EC" id="2.3.2.2" evidence="6"/>
<keyword evidence="6" id="KW-0012">Acyltransferase</keyword>
<dbReference type="GO" id="GO:0006750">
    <property type="term" value="P:glutathione biosynthetic process"/>
    <property type="evidence" value="ECO:0007669"/>
    <property type="project" value="UniProtKB-KW"/>
</dbReference>
<keyword evidence="7" id="KW-0732">Signal</keyword>
<keyword evidence="6" id="KW-0865">Zymogen</keyword>